<dbReference type="AlphaFoldDB" id="S4RMU2"/>
<dbReference type="GO" id="GO:0048011">
    <property type="term" value="P:neurotrophin TRK receptor signaling pathway"/>
    <property type="evidence" value="ECO:0007669"/>
    <property type="project" value="InterPro"/>
</dbReference>
<dbReference type="Pfam" id="PF22911">
    <property type="entry name" value="PRAS_NT"/>
    <property type="match status" value="1"/>
</dbReference>
<dbReference type="Ensembl" id="ENSPMAT00000006557.1">
    <property type="protein sequence ID" value="ENSPMAP00000006528.1"/>
    <property type="gene ID" value="ENSPMAG00000005921.1"/>
</dbReference>
<dbReference type="GO" id="GO:0032007">
    <property type="term" value="P:negative regulation of TOR signaling"/>
    <property type="evidence" value="ECO:0007669"/>
    <property type="project" value="InterPro"/>
</dbReference>
<proteinExistence type="predicted"/>
<name>S4RMU2_PETMA</name>
<organism evidence="2">
    <name type="scientific">Petromyzon marinus</name>
    <name type="common">Sea lamprey</name>
    <dbReference type="NCBI Taxonomy" id="7757"/>
    <lineage>
        <taxon>Eukaryota</taxon>
        <taxon>Metazoa</taxon>
        <taxon>Chordata</taxon>
        <taxon>Craniata</taxon>
        <taxon>Vertebrata</taxon>
        <taxon>Cyclostomata</taxon>
        <taxon>Hyperoartia</taxon>
        <taxon>Petromyzontiformes</taxon>
        <taxon>Petromyzontidae</taxon>
        <taxon>Petromyzon</taxon>
    </lineage>
</organism>
<sequence length="281" mass="31068">MAMNMADNHMESWEALVNQVEKYRRQTGNEVALLTAYQPRTQPGVLAYAVQGGGTLVEATRRFLDDIAVCHRATLLVAAQPDKQGANTAAGSDRDIYSQSYPSIYGRGSFSATPRANGAPLIIISPFPDIRSKCGFVGDSFLYVYSVPLQKKVGLHIPCRSTLKALFDEHNNSVKCALFFSSRERVCTDGSLSEDTNPRAGCHQYAKSLPVRVPVWGFKEQIRDTGTRDQHLNKMNAPDLDQIGASMKALAMSVTDGTEMFGDLPRPRLNTGEFQKLYRKK</sequence>
<dbReference type="GO" id="GO:0005737">
    <property type="term" value="C:cytoplasm"/>
    <property type="evidence" value="ECO:0007669"/>
    <property type="project" value="TreeGrafter"/>
</dbReference>
<dbReference type="PANTHER" id="PTHR21844:SF2">
    <property type="entry name" value="PROLINE-RICH AKT1 SUBSTRATE 1"/>
    <property type="match status" value="1"/>
</dbReference>
<protein>
    <submittedName>
        <fullName evidence="2">AKT1 substrate 1</fullName>
    </submittedName>
</protein>
<reference evidence="2" key="1">
    <citation type="submission" date="2025-08" db="UniProtKB">
        <authorList>
            <consortium name="Ensembl"/>
        </authorList>
    </citation>
    <scope>IDENTIFICATION</scope>
</reference>
<dbReference type="InterPro" id="IPR055192">
    <property type="entry name" value="PRAS_NT"/>
</dbReference>
<dbReference type="GeneTree" id="ENSGT00390000017397"/>
<feature type="domain" description="Proline-rich AKT1 substrate 1 N-terminal" evidence="1">
    <location>
        <begin position="9"/>
        <end position="74"/>
    </location>
</feature>
<evidence type="ECO:0000313" key="2">
    <source>
        <dbReference type="Ensembl" id="ENSPMAP00000006528.1"/>
    </source>
</evidence>
<dbReference type="Pfam" id="PF15798">
    <property type="entry name" value="PRAS"/>
    <property type="match status" value="1"/>
</dbReference>
<evidence type="ECO:0000259" key="1">
    <source>
        <dbReference type="Pfam" id="PF22911"/>
    </source>
</evidence>
<reference evidence="2" key="2">
    <citation type="submission" date="2025-09" db="UniProtKB">
        <authorList>
            <consortium name="Ensembl"/>
        </authorList>
    </citation>
    <scope>IDENTIFICATION</scope>
</reference>
<dbReference type="STRING" id="7757.ENSPMAP00000006528"/>
<dbReference type="PANTHER" id="PTHR21844">
    <property type="entry name" value="AKT1 SUBSTRATE 1 PROTEIN"/>
    <property type="match status" value="1"/>
</dbReference>
<accession>S4RMU2</accession>
<dbReference type="InterPro" id="IPR026682">
    <property type="entry name" value="AKT1S1"/>
</dbReference>